<comment type="caution">
    <text evidence="1">The sequence shown here is derived from an EMBL/GenBank/DDBJ whole genome shotgun (WGS) entry which is preliminary data.</text>
</comment>
<accession>A0A9D4M9U3</accession>
<name>A0A9D4M9U3_DREPO</name>
<keyword evidence="2" id="KW-1185">Reference proteome</keyword>
<sequence length="60" mass="6470">MSKKRPSGTDDHRTVIFKRLSKNPINSNCTIGSGVVPDLYPTFGTSASTPHLKNATQPAE</sequence>
<dbReference type="EMBL" id="JAIWYP010000002">
    <property type="protein sequence ID" value="KAH3871647.1"/>
    <property type="molecule type" value="Genomic_DNA"/>
</dbReference>
<evidence type="ECO:0000313" key="1">
    <source>
        <dbReference type="EMBL" id="KAH3871647.1"/>
    </source>
</evidence>
<organism evidence="1 2">
    <name type="scientific">Dreissena polymorpha</name>
    <name type="common">Zebra mussel</name>
    <name type="synonym">Mytilus polymorpha</name>
    <dbReference type="NCBI Taxonomy" id="45954"/>
    <lineage>
        <taxon>Eukaryota</taxon>
        <taxon>Metazoa</taxon>
        <taxon>Spiralia</taxon>
        <taxon>Lophotrochozoa</taxon>
        <taxon>Mollusca</taxon>
        <taxon>Bivalvia</taxon>
        <taxon>Autobranchia</taxon>
        <taxon>Heteroconchia</taxon>
        <taxon>Euheterodonta</taxon>
        <taxon>Imparidentia</taxon>
        <taxon>Neoheterodontei</taxon>
        <taxon>Myida</taxon>
        <taxon>Dreissenoidea</taxon>
        <taxon>Dreissenidae</taxon>
        <taxon>Dreissena</taxon>
    </lineage>
</organism>
<evidence type="ECO:0000313" key="2">
    <source>
        <dbReference type="Proteomes" id="UP000828390"/>
    </source>
</evidence>
<reference evidence="1" key="1">
    <citation type="journal article" date="2019" name="bioRxiv">
        <title>The Genome of the Zebra Mussel, Dreissena polymorpha: A Resource for Invasive Species Research.</title>
        <authorList>
            <person name="McCartney M.A."/>
            <person name="Auch B."/>
            <person name="Kono T."/>
            <person name="Mallez S."/>
            <person name="Zhang Y."/>
            <person name="Obille A."/>
            <person name="Becker A."/>
            <person name="Abrahante J.E."/>
            <person name="Garbe J."/>
            <person name="Badalamenti J.P."/>
            <person name="Herman A."/>
            <person name="Mangelson H."/>
            <person name="Liachko I."/>
            <person name="Sullivan S."/>
            <person name="Sone E.D."/>
            <person name="Koren S."/>
            <person name="Silverstein K.A.T."/>
            <person name="Beckman K.B."/>
            <person name="Gohl D.M."/>
        </authorList>
    </citation>
    <scope>NUCLEOTIDE SEQUENCE</scope>
    <source>
        <strain evidence="1">Duluth1</strain>
        <tissue evidence="1">Whole animal</tissue>
    </source>
</reference>
<reference evidence="1" key="2">
    <citation type="submission" date="2020-11" db="EMBL/GenBank/DDBJ databases">
        <authorList>
            <person name="McCartney M.A."/>
            <person name="Auch B."/>
            <person name="Kono T."/>
            <person name="Mallez S."/>
            <person name="Becker A."/>
            <person name="Gohl D.M."/>
            <person name="Silverstein K.A.T."/>
            <person name="Koren S."/>
            <person name="Bechman K.B."/>
            <person name="Herman A."/>
            <person name="Abrahante J.E."/>
            <person name="Garbe J."/>
        </authorList>
    </citation>
    <scope>NUCLEOTIDE SEQUENCE</scope>
    <source>
        <strain evidence="1">Duluth1</strain>
        <tissue evidence="1">Whole animal</tissue>
    </source>
</reference>
<dbReference type="Proteomes" id="UP000828390">
    <property type="component" value="Unassembled WGS sequence"/>
</dbReference>
<protein>
    <submittedName>
        <fullName evidence="1">Uncharacterized protein</fullName>
    </submittedName>
</protein>
<proteinExistence type="predicted"/>
<dbReference type="AlphaFoldDB" id="A0A9D4M9U3"/>
<gene>
    <name evidence="1" type="ORF">DPMN_034856</name>
</gene>